<dbReference type="OrthoDB" id="9780518at2"/>
<evidence type="ECO:0000313" key="2">
    <source>
        <dbReference type="Proteomes" id="UP000295217"/>
    </source>
</evidence>
<reference evidence="1 2" key="1">
    <citation type="submission" date="2019-02" db="EMBL/GenBank/DDBJ databases">
        <title>Draft genome sequences of novel Actinobacteria.</title>
        <authorList>
            <person name="Sahin N."/>
            <person name="Ay H."/>
            <person name="Saygin H."/>
        </authorList>
    </citation>
    <scope>NUCLEOTIDE SEQUENCE [LARGE SCALE GENOMIC DNA]</scope>
    <source>
        <strain evidence="1 2">8K307</strain>
    </source>
</reference>
<keyword evidence="2" id="KW-1185">Reference proteome</keyword>
<comment type="caution">
    <text evidence="1">The sequence shown here is derived from an EMBL/GenBank/DDBJ whole genome shotgun (WGS) entry which is preliminary data.</text>
</comment>
<organism evidence="1 2">
    <name type="scientific">Jiangella aurantiaca</name>
    <dbReference type="NCBI Taxonomy" id="2530373"/>
    <lineage>
        <taxon>Bacteria</taxon>
        <taxon>Bacillati</taxon>
        <taxon>Actinomycetota</taxon>
        <taxon>Actinomycetes</taxon>
        <taxon>Jiangellales</taxon>
        <taxon>Jiangellaceae</taxon>
        <taxon>Jiangella</taxon>
    </lineage>
</organism>
<accession>A0A4R5A594</accession>
<sequence length="64" mass="7021">MTGSTPSAALRRRWSWPGTPTTWAISELESLLDRAAADELMVVTTVTPHADRPRSYELLAGLLP</sequence>
<evidence type="ECO:0000313" key="1">
    <source>
        <dbReference type="EMBL" id="TDD67101.1"/>
    </source>
</evidence>
<dbReference type="Proteomes" id="UP000295217">
    <property type="component" value="Unassembled WGS sequence"/>
</dbReference>
<dbReference type="EMBL" id="SMLB01000032">
    <property type="protein sequence ID" value="TDD67101.1"/>
    <property type="molecule type" value="Genomic_DNA"/>
</dbReference>
<proteinExistence type="predicted"/>
<dbReference type="AlphaFoldDB" id="A0A4R5A594"/>
<protein>
    <submittedName>
        <fullName evidence="1">Uncharacterized protein</fullName>
    </submittedName>
</protein>
<gene>
    <name evidence="1" type="ORF">E1262_20205</name>
</gene>
<dbReference type="RefSeq" id="WP_132104937.1">
    <property type="nucleotide sequence ID" value="NZ_SMLB01000032.1"/>
</dbReference>
<name>A0A4R5A594_9ACTN</name>